<dbReference type="Proteomes" id="UP001589855">
    <property type="component" value="Unassembled WGS sequence"/>
</dbReference>
<dbReference type="Pfam" id="PF04464">
    <property type="entry name" value="Glyphos_transf"/>
    <property type="match status" value="2"/>
</dbReference>
<sequence length="1654" mass="193099">MKVSVRLVIQELRAARGEYLAFVDDDDLVPINAYSKLVYLAESNNSDVVMGFVRRFDSLRDRGSYLHKFAITGNYVNTNLDEHPEFLYDTTVWNKVYRLSFLRDNRISFIDNIIYEDIPFTASVHLTSRKTTVTTDVVYKWRWRESGNSITQNRDALNNYRSRLSALNTIYQYLLDAGYKENSVLMDALRVKILKLDIPIYIENIADATEEYIYKLQEITFQFLTDSKWHFLEEKYLKLLPLKTQVQYLAIMQGNFELLKKYSYQKNFGQFKRQNGHYHFIAPGVPQSVLKKLYFKDNVLPVRQKLMTLKFNRENGLVTGSGMFRIGTIPLKKKIKSNDNRDEKLTATLVNIENKKSMPISFWRAPTPLYKRILKSRSSWTNARYQFQFNMKEALTQLDSGDWKIQINDNLADTYLVTHYLGAPKKASKQKINHLEEKSYTLRTNYDPSWNLIFSVDNLTEDSSRSRDELFLSNPRIEAEELIFDTNMSNNEKALIQIDQLGSINGVLDYTVDSLTKCVRFPIRTLTNETGNVTDKTINILDYNITGFPENLFGHFMKVTILDAETNSPVHYKRGETNVVASMATPDARVVVSSTGVSTYWVTKDYPAVKLALSKSSVNNGYLQININFSPAELETWSSACLKRSKLELISTDKKHRYIFSFDELSFYQIDDQSASLKIPLLIDQKLQLLSGTYAFRFYVFTSETCDAKIYVGEASTEFTAKNQIATKLFSLTTSTGEANVYWKVSSNNYPEIRITQPFSGFFNHSIGRRAVSYSVLYPLMRWLPMRKTMMFDAYWASKFDSNEKAMYEYLDEHHPEVKAIWVFTNDQTAITGNGVVVRKNTLRYWYYLATSKYLIQNTNLPNQYLKRRGQIEVETLHGTFLKYMGFDEPYFRTASARIQNNFARRIRRWDYMIVPSKYMAETATSAFDYKQKLMETNFPRNDVLIKYRNNTDYQKQLKEKLNIPTEKKVVLYAPTYRGTGAFDFQLDVERLRSSLSDEYVLLIRLHYLVANTNSFNAYGSFVYDMSDYPDINDLYLVSDVLITDYSSVMFDYALLKRPMIFYAYDKDWYLDPKNRGVYLDYEREMPGPICTTTEELIDSLRRYSELEQLYATKIDAFNDKFNDFATSKGNASAKTIEQILATKGADLDQVPDKGVIWKKFWHLFMIKDFQSRLLNYLGRKLPKRNIIMFESFFGHQYSDNPKAIYEYIKAHYPKYKLYWNVNKENVQFFKENNIPYIIRFGYRGIFKQAQAKYWITNVRRPFRWKVPKGTTLLQTWHGTPLKTIGTDVNLVTMPGNNVAKYHRQIVKDSRRWDYLLAPNQYSADIMSRAFRKNASQMMLTGYPRNDVLVNYTPDLIQKIKADLGIRNYQHVVLYAPTWRDNEYVKDSEFTAKLHLDLDLLQKKFGENTVFLIRTHYMIANSLDLSGYDSVLNVSDYADINELYLISDVLITDYSSVMFDYAVLKRPMIFFTYDLDDYANEIRGFYFDFQDQVPGDIVKTNEEVVSALEKVLNGSWYPDEKYQQFVETYCQWMDGHATERVVEGLFKTDLKYHYFSPEELGLSETGEITVGASMWSENKDFKNRHDVSFVGNYDPEHNQQQTADGFKIERIMQLESLGTHALLGMKYAKLSSIKDPSVPAFWVALDDFKDTMTC</sequence>
<dbReference type="InterPro" id="IPR001173">
    <property type="entry name" value="Glyco_trans_2-like"/>
</dbReference>
<evidence type="ECO:0000256" key="4">
    <source>
        <dbReference type="ARBA" id="ARBA00022679"/>
    </source>
</evidence>
<feature type="domain" description="Glycosyltransferase 2-like" evidence="7">
    <location>
        <begin position="12"/>
        <end position="69"/>
    </location>
</feature>
<comment type="caution">
    <text evidence="8">The sequence shown here is derived from an EMBL/GenBank/DDBJ whole genome shotgun (WGS) entry which is preliminary data.</text>
</comment>
<dbReference type="InterPro" id="IPR029044">
    <property type="entry name" value="Nucleotide-diphossugar_trans"/>
</dbReference>
<reference evidence="8 9" key="1">
    <citation type="submission" date="2024-09" db="EMBL/GenBank/DDBJ databases">
        <authorList>
            <person name="Sun Q."/>
            <person name="Mori K."/>
        </authorList>
    </citation>
    <scope>NUCLEOTIDE SEQUENCE [LARGE SCALE GENOMIC DNA]</scope>
    <source>
        <strain evidence="8 9">TBRC 4575</strain>
    </source>
</reference>
<dbReference type="Pfam" id="PF00535">
    <property type="entry name" value="Glycos_transf_2"/>
    <property type="match status" value="1"/>
</dbReference>
<evidence type="ECO:0000256" key="2">
    <source>
        <dbReference type="ARBA" id="ARBA00010488"/>
    </source>
</evidence>
<dbReference type="Gene3D" id="3.40.50.12580">
    <property type="match status" value="2"/>
</dbReference>
<dbReference type="InterPro" id="IPR043149">
    <property type="entry name" value="TagF_N"/>
</dbReference>
<evidence type="ECO:0000256" key="1">
    <source>
        <dbReference type="ARBA" id="ARBA00004202"/>
    </source>
</evidence>
<evidence type="ECO:0000256" key="6">
    <source>
        <dbReference type="ARBA" id="ARBA00023136"/>
    </source>
</evidence>
<evidence type="ECO:0000313" key="9">
    <source>
        <dbReference type="Proteomes" id="UP001589855"/>
    </source>
</evidence>
<comment type="similarity">
    <text evidence="2">Belongs to the CDP-glycerol glycerophosphotransferase family.</text>
</comment>
<dbReference type="CDD" id="cd00761">
    <property type="entry name" value="Glyco_tranf_GTA_type"/>
    <property type="match status" value="1"/>
</dbReference>
<keyword evidence="3" id="KW-1003">Cell membrane</keyword>
<dbReference type="InterPro" id="IPR007554">
    <property type="entry name" value="Glycerophosphate_synth"/>
</dbReference>
<dbReference type="PANTHER" id="PTHR37316:SF3">
    <property type="entry name" value="TEICHOIC ACID GLYCEROL-PHOSPHATE TRANSFERASE"/>
    <property type="match status" value="1"/>
</dbReference>
<evidence type="ECO:0000256" key="5">
    <source>
        <dbReference type="ARBA" id="ARBA00022944"/>
    </source>
</evidence>
<gene>
    <name evidence="8" type="ORF">ACFFGS_10440</name>
</gene>
<evidence type="ECO:0000259" key="7">
    <source>
        <dbReference type="Pfam" id="PF00535"/>
    </source>
</evidence>
<dbReference type="SUPFAM" id="SSF53448">
    <property type="entry name" value="Nucleotide-diphospho-sugar transferases"/>
    <property type="match status" value="1"/>
</dbReference>
<evidence type="ECO:0000313" key="8">
    <source>
        <dbReference type="EMBL" id="MFC0424539.1"/>
    </source>
</evidence>
<dbReference type="Gene3D" id="3.90.550.10">
    <property type="entry name" value="Spore Coat Polysaccharide Biosynthesis Protein SpsA, Chain A"/>
    <property type="match status" value="1"/>
</dbReference>
<organism evidence="8 9">
    <name type="scientific">Lactiplantibacillus plajomi</name>
    <dbReference type="NCBI Taxonomy" id="1457217"/>
    <lineage>
        <taxon>Bacteria</taxon>
        <taxon>Bacillati</taxon>
        <taxon>Bacillota</taxon>
        <taxon>Bacilli</taxon>
        <taxon>Lactobacillales</taxon>
        <taxon>Lactobacillaceae</taxon>
        <taxon>Lactiplantibacillus</taxon>
    </lineage>
</organism>
<dbReference type="EMBL" id="JBHLUK010000072">
    <property type="protein sequence ID" value="MFC0424539.1"/>
    <property type="molecule type" value="Genomic_DNA"/>
</dbReference>
<name>A0ABV6K508_9LACO</name>
<keyword evidence="9" id="KW-1185">Reference proteome</keyword>
<dbReference type="PANTHER" id="PTHR37316">
    <property type="entry name" value="TEICHOIC ACID GLYCEROL-PHOSPHATE PRIMASE"/>
    <property type="match status" value="1"/>
</dbReference>
<evidence type="ECO:0000256" key="3">
    <source>
        <dbReference type="ARBA" id="ARBA00022475"/>
    </source>
</evidence>
<dbReference type="RefSeq" id="WP_137644901.1">
    <property type="nucleotide sequence ID" value="NZ_BAABRM010000009.1"/>
</dbReference>
<keyword evidence="6" id="KW-0472">Membrane</keyword>
<accession>A0ABV6K508</accession>
<protein>
    <submittedName>
        <fullName evidence="8">CDP-glycerol glycerophosphotransferase family protein</fullName>
    </submittedName>
</protein>
<dbReference type="Gene3D" id="3.40.50.11820">
    <property type="match status" value="2"/>
</dbReference>
<comment type="subcellular location">
    <subcellularLocation>
        <location evidence="1">Cell membrane</location>
        <topology evidence="1">Peripheral membrane protein</topology>
    </subcellularLocation>
</comment>
<dbReference type="InterPro" id="IPR051612">
    <property type="entry name" value="Teichoic_Acid_Biosynth"/>
</dbReference>
<dbReference type="InterPro" id="IPR043148">
    <property type="entry name" value="TagF_C"/>
</dbReference>
<keyword evidence="4" id="KW-0808">Transferase</keyword>
<dbReference type="SUPFAM" id="SSF53756">
    <property type="entry name" value="UDP-Glycosyltransferase/glycogen phosphorylase"/>
    <property type="match status" value="2"/>
</dbReference>
<keyword evidence="5" id="KW-0777">Teichoic acid biosynthesis</keyword>
<proteinExistence type="inferred from homology"/>